<dbReference type="GO" id="GO:0016787">
    <property type="term" value="F:hydrolase activity"/>
    <property type="evidence" value="ECO:0007669"/>
    <property type="project" value="UniProtKB-KW"/>
</dbReference>
<reference evidence="3 4" key="1">
    <citation type="submission" date="2024-09" db="EMBL/GenBank/DDBJ databases">
        <authorList>
            <person name="Sun Q."/>
            <person name="Mori K."/>
        </authorList>
    </citation>
    <scope>NUCLEOTIDE SEQUENCE [LARGE SCALE GENOMIC DNA]</scope>
    <source>
        <strain evidence="3 4">JCM 3324</strain>
    </source>
</reference>
<evidence type="ECO:0000313" key="3">
    <source>
        <dbReference type="EMBL" id="MFB9471078.1"/>
    </source>
</evidence>
<dbReference type="EC" id="3.-.-.-" evidence="3"/>
<dbReference type="InterPro" id="IPR001466">
    <property type="entry name" value="Beta-lactam-related"/>
</dbReference>
<organism evidence="3 4">
    <name type="scientific">Nonomuraea salmonea</name>
    <dbReference type="NCBI Taxonomy" id="46181"/>
    <lineage>
        <taxon>Bacteria</taxon>
        <taxon>Bacillati</taxon>
        <taxon>Actinomycetota</taxon>
        <taxon>Actinomycetes</taxon>
        <taxon>Streptosporangiales</taxon>
        <taxon>Streptosporangiaceae</taxon>
        <taxon>Nonomuraea</taxon>
    </lineage>
</organism>
<gene>
    <name evidence="3" type="ORF">ACFFR3_16265</name>
</gene>
<evidence type="ECO:0000313" key="4">
    <source>
        <dbReference type="Proteomes" id="UP001589568"/>
    </source>
</evidence>
<dbReference type="PANTHER" id="PTHR46825">
    <property type="entry name" value="D-ALANYL-D-ALANINE-CARBOXYPEPTIDASE/ENDOPEPTIDASE AMPH"/>
    <property type="match status" value="1"/>
</dbReference>
<dbReference type="SUPFAM" id="SSF56601">
    <property type="entry name" value="beta-lactamase/transpeptidase-like"/>
    <property type="match status" value="1"/>
</dbReference>
<keyword evidence="3" id="KW-0378">Hydrolase</keyword>
<dbReference type="InterPro" id="IPR050491">
    <property type="entry name" value="AmpC-like"/>
</dbReference>
<dbReference type="EMBL" id="JBHMCF010000011">
    <property type="protein sequence ID" value="MFB9471078.1"/>
    <property type="molecule type" value="Genomic_DNA"/>
</dbReference>
<protein>
    <submittedName>
        <fullName evidence="3">Serine hydrolase domain-containing protein</fullName>
        <ecNumber evidence="3">3.-.-.-</ecNumber>
    </submittedName>
</protein>
<sequence length="465" mass="49995">MMRHDNHRFSTAGLRRLRDVLARHVETVPIPGRVPGPARRSGQAHAGAIGTMRRDGAGPRRRHTVFRPVAVTALAAGLLAGTIAPAVASADSNTAVPKAAAGQDRPELQQAIQAFVDAGFLGVQLRVHDERGEWVGGAGARKLGAGAKPPSNGHFWVGSVTKTFVATVVLQLVAEGKIGLDAPVARYLPKLGLDRRITVRMLLQHTSGLFNYTGDLDPDGKWVPGLPATGKEWLDNRFHSYRPQELVRFALSKPRKFAPGTDWSYSNTNYTLARLLIEKVAGRSFDAELKRRIVRPLELKGTVVPGNRTQLPAPYAHGYFRYQDAGQWKVADVSRQNPSLLAGAGDMISTTQDLQTFFSALNGGKLLPAKLQAEMREPHAKSDPLYGRYGLGMFVQDLGPACGTVLNHNGSPPAGYAALMYSSPDGSKTLTASVTTGDAPFDLATYPKLLNGLVKAAFCDEPAAS</sequence>
<dbReference type="PANTHER" id="PTHR46825:SF7">
    <property type="entry name" value="D-ALANYL-D-ALANINE CARBOXYPEPTIDASE"/>
    <property type="match status" value="1"/>
</dbReference>
<keyword evidence="4" id="KW-1185">Reference proteome</keyword>
<dbReference type="Pfam" id="PF00144">
    <property type="entry name" value="Beta-lactamase"/>
    <property type="match status" value="1"/>
</dbReference>
<feature type="domain" description="Beta-lactamase-related" evidence="2">
    <location>
        <begin position="108"/>
        <end position="436"/>
    </location>
</feature>
<proteinExistence type="predicted"/>
<dbReference type="Proteomes" id="UP001589568">
    <property type="component" value="Unassembled WGS sequence"/>
</dbReference>
<name>A0ABV5NL97_9ACTN</name>
<feature type="region of interest" description="Disordered" evidence="1">
    <location>
        <begin position="30"/>
        <end position="62"/>
    </location>
</feature>
<evidence type="ECO:0000256" key="1">
    <source>
        <dbReference type="SAM" id="MobiDB-lite"/>
    </source>
</evidence>
<comment type="caution">
    <text evidence="3">The sequence shown here is derived from an EMBL/GenBank/DDBJ whole genome shotgun (WGS) entry which is preliminary data.</text>
</comment>
<evidence type="ECO:0000259" key="2">
    <source>
        <dbReference type="Pfam" id="PF00144"/>
    </source>
</evidence>
<dbReference type="InterPro" id="IPR012338">
    <property type="entry name" value="Beta-lactam/transpept-like"/>
</dbReference>
<dbReference type="RefSeq" id="WP_364383415.1">
    <property type="nucleotide sequence ID" value="NZ_JBHMCF010000011.1"/>
</dbReference>
<dbReference type="Gene3D" id="3.40.710.10">
    <property type="entry name" value="DD-peptidase/beta-lactamase superfamily"/>
    <property type="match status" value="1"/>
</dbReference>
<accession>A0ABV5NL97</accession>